<dbReference type="SUPFAM" id="SSF75005">
    <property type="entry name" value="Arabinanase/levansucrase/invertase"/>
    <property type="match status" value="1"/>
</dbReference>
<dbReference type="PANTHER" id="PTHR42812:SF2">
    <property type="entry name" value="XYLOSIDASE_ARABINOSIDASE"/>
    <property type="match status" value="1"/>
</dbReference>
<proteinExistence type="inferred from homology"/>
<dbReference type="InterPro" id="IPR013320">
    <property type="entry name" value="ConA-like_dom_sf"/>
</dbReference>
<evidence type="ECO:0000313" key="7">
    <source>
        <dbReference type="EMBL" id="RNB50635.1"/>
    </source>
</evidence>
<keyword evidence="8" id="KW-1185">Reference proteome</keyword>
<evidence type="ECO:0000313" key="8">
    <source>
        <dbReference type="Proteomes" id="UP000275048"/>
    </source>
</evidence>
<dbReference type="OrthoDB" id="9801455at2"/>
<evidence type="ECO:0000256" key="5">
    <source>
        <dbReference type="PIRSR" id="PIRSR606710-2"/>
    </source>
</evidence>
<dbReference type="Gene3D" id="2.60.120.200">
    <property type="match status" value="1"/>
</dbReference>
<dbReference type="Proteomes" id="UP000275048">
    <property type="component" value="Unassembled WGS sequence"/>
</dbReference>
<gene>
    <name evidence="7" type="ORF">EDM22_06410</name>
</gene>
<feature type="active site" description="Proton acceptor" evidence="4">
    <location>
        <position position="19"/>
    </location>
</feature>
<feature type="site" description="Important for catalytic activity, responsible for pKa modulation of the active site Glu and correct orientation of both the proton donor and substrate" evidence="5">
    <location>
        <position position="123"/>
    </location>
</feature>
<dbReference type="GO" id="GO:0005975">
    <property type="term" value="P:carbohydrate metabolic process"/>
    <property type="evidence" value="ECO:0007669"/>
    <property type="project" value="InterPro"/>
</dbReference>
<dbReference type="InterPro" id="IPR006710">
    <property type="entry name" value="Glyco_hydro_43"/>
</dbReference>
<sequence length="492" mass="54645">MTTTDTTFVNPVLPGDRPDPAVIKVGDEYWMTYSSFESAPGLPLYRSSDLVNWTYEGSALPEPLGSTFAVDIAEHDGRYFIYIPFIPTSWSTLTDASIFVVYADSMRGPWSAPIDLGIRGAIDPGHVVGEDGRRYLFVSGIRRIALADDGHSTVGELEQVYDGWRYPDEWVTEAYALEGPKLFRRGEWFYLVSAVGGTAGPPTGHMVIVARSRSIHGPWENHQGNPIARTKDAAERWWSRGHATLVPGPAGDDWWMVSHGYEHGFRTLGRQILLEPIRWTDDDWPETTIVDPGGELEAPAGAAAQHPSPGFHDDFSTLRLGERWAFHAPSPGEAERLSVDDGLRMSAKGSTPADTSPLAILTGDHSYEIEVDVELDRGAEAGLLLFFNNRLFCGMGIDGERMLSYSGGIRTHWREPVASADRITLRIRNEEHIVTGWYRLPGGDWIRHGVRYETSGYHANTVGDLLSLRPALYATGVGSARFRDFRYRPLPD</sequence>
<dbReference type="InterPro" id="IPR023296">
    <property type="entry name" value="Glyco_hydro_beta-prop_sf"/>
</dbReference>
<comment type="similarity">
    <text evidence="1 6">Belongs to the glycosyl hydrolase 43 family.</text>
</comment>
<dbReference type="CDD" id="cd09002">
    <property type="entry name" value="GH43_XYL-like"/>
    <property type="match status" value="1"/>
</dbReference>
<feature type="active site" description="Proton donor" evidence="4">
    <location>
        <position position="178"/>
    </location>
</feature>
<dbReference type="GO" id="GO:0004553">
    <property type="term" value="F:hydrolase activity, hydrolyzing O-glycosyl compounds"/>
    <property type="evidence" value="ECO:0007669"/>
    <property type="project" value="InterPro"/>
</dbReference>
<keyword evidence="3 6" id="KW-0326">Glycosidase</keyword>
<evidence type="ECO:0000256" key="3">
    <source>
        <dbReference type="ARBA" id="ARBA00023295"/>
    </source>
</evidence>
<accession>A0A3M8AJJ4</accession>
<evidence type="ECO:0000256" key="4">
    <source>
        <dbReference type="PIRSR" id="PIRSR606710-1"/>
    </source>
</evidence>
<organism evidence="7 8">
    <name type="scientific">Agromyces tardus</name>
    <dbReference type="NCBI Taxonomy" id="2583849"/>
    <lineage>
        <taxon>Bacteria</taxon>
        <taxon>Bacillati</taxon>
        <taxon>Actinomycetota</taxon>
        <taxon>Actinomycetes</taxon>
        <taxon>Micrococcales</taxon>
        <taxon>Microbacteriaceae</taxon>
        <taxon>Agromyces</taxon>
    </lineage>
</organism>
<dbReference type="AlphaFoldDB" id="A0A3M8AJJ4"/>
<name>A0A3M8AJJ4_9MICO</name>
<dbReference type="RefSeq" id="WP_122936236.1">
    <property type="nucleotide sequence ID" value="NZ_JBHSNT010000068.1"/>
</dbReference>
<dbReference type="PANTHER" id="PTHR42812">
    <property type="entry name" value="BETA-XYLOSIDASE"/>
    <property type="match status" value="1"/>
</dbReference>
<evidence type="ECO:0000256" key="1">
    <source>
        <dbReference type="ARBA" id="ARBA00009865"/>
    </source>
</evidence>
<dbReference type="Gene3D" id="2.115.10.20">
    <property type="entry name" value="Glycosyl hydrolase domain, family 43"/>
    <property type="match status" value="1"/>
</dbReference>
<evidence type="ECO:0000256" key="2">
    <source>
        <dbReference type="ARBA" id="ARBA00022801"/>
    </source>
</evidence>
<dbReference type="EMBL" id="RHHB01000007">
    <property type="protein sequence ID" value="RNB50635.1"/>
    <property type="molecule type" value="Genomic_DNA"/>
</dbReference>
<dbReference type="Pfam" id="PF04616">
    <property type="entry name" value="Glyco_hydro_43"/>
    <property type="match status" value="1"/>
</dbReference>
<dbReference type="SUPFAM" id="SSF49899">
    <property type="entry name" value="Concanavalin A-like lectins/glucanases"/>
    <property type="match status" value="1"/>
</dbReference>
<protein>
    <submittedName>
        <fullName evidence="7">Xylan 1,4-beta-xylosidase</fullName>
    </submittedName>
</protein>
<evidence type="ECO:0000256" key="6">
    <source>
        <dbReference type="RuleBase" id="RU361187"/>
    </source>
</evidence>
<keyword evidence="2 6" id="KW-0378">Hydrolase</keyword>
<reference evidence="7 8" key="1">
    <citation type="submission" date="2018-10" db="EMBL/GenBank/DDBJ databases">
        <title>Isolation, diversity and antibacterial activity of antinobacteria from the wheat rhizosphere soil.</title>
        <authorList>
            <person name="Sun T."/>
        </authorList>
    </citation>
    <scope>NUCLEOTIDE SEQUENCE [LARGE SCALE GENOMIC DNA]</scope>
    <source>
        <strain evidence="7 8">SJ-23</strain>
    </source>
</reference>
<comment type="caution">
    <text evidence="7">The sequence shown here is derived from an EMBL/GenBank/DDBJ whole genome shotgun (WGS) entry which is preliminary data.</text>
</comment>
<dbReference type="InterPro" id="IPR051795">
    <property type="entry name" value="Glycosyl_Hydrlase_43"/>
</dbReference>